<feature type="transmembrane region" description="Helical" evidence="5">
    <location>
        <begin position="157"/>
        <end position="175"/>
    </location>
</feature>
<proteinExistence type="predicted"/>
<protein>
    <submittedName>
        <fullName evidence="7">DMT family transporter</fullName>
    </submittedName>
</protein>
<evidence type="ECO:0000313" key="8">
    <source>
        <dbReference type="Proteomes" id="UP000594015"/>
    </source>
</evidence>
<feature type="domain" description="EamA" evidence="6">
    <location>
        <begin position="11"/>
        <end position="144"/>
    </location>
</feature>
<keyword evidence="3 5" id="KW-1133">Transmembrane helix</keyword>
<dbReference type="AlphaFoldDB" id="A0AAE7TG27"/>
<reference evidence="7 8" key="1">
    <citation type="submission" date="2018-06" db="EMBL/GenBank/DDBJ databases">
        <title>Comparative genomics of Bradyrhizobium nodulating Arachidis hypogaea.</title>
        <authorList>
            <person name="Li Y."/>
        </authorList>
    </citation>
    <scope>NUCLEOTIDE SEQUENCE [LARGE SCALE GENOMIC DNA]</scope>
    <source>
        <strain evidence="7 8">CCBAU 051107</strain>
    </source>
</reference>
<keyword evidence="4 5" id="KW-0472">Membrane</keyword>
<dbReference type="GO" id="GO:0016020">
    <property type="term" value="C:membrane"/>
    <property type="evidence" value="ECO:0007669"/>
    <property type="project" value="UniProtKB-SubCell"/>
</dbReference>
<feature type="transmembrane region" description="Helical" evidence="5">
    <location>
        <begin position="99"/>
        <end position="121"/>
    </location>
</feature>
<evidence type="ECO:0000256" key="4">
    <source>
        <dbReference type="ARBA" id="ARBA00023136"/>
    </source>
</evidence>
<feature type="transmembrane region" description="Helical" evidence="5">
    <location>
        <begin position="277"/>
        <end position="297"/>
    </location>
</feature>
<dbReference type="Pfam" id="PF00892">
    <property type="entry name" value="EamA"/>
    <property type="match status" value="2"/>
</dbReference>
<dbReference type="InterPro" id="IPR037185">
    <property type="entry name" value="EmrE-like"/>
</dbReference>
<evidence type="ECO:0000256" key="1">
    <source>
        <dbReference type="ARBA" id="ARBA00004141"/>
    </source>
</evidence>
<dbReference type="RefSeq" id="WP_092214628.1">
    <property type="nucleotide sequence ID" value="NZ_CP030050.1"/>
</dbReference>
<comment type="subcellular location">
    <subcellularLocation>
        <location evidence="1">Membrane</location>
        <topology evidence="1">Multi-pass membrane protein</topology>
    </subcellularLocation>
</comment>
<keyword evidence="2 5" id="KW-0812">Transmembrane</keyword>
<feature type="transmembrane region" description="Helical" evidence="5">
    <location>
        <begin position="133"/>
        <end position="151"/>
    </location>
</feature>
<dbReference type="EMBL" id="CP030050">
    <property type="protein sequence ID" value="QOZ67418.1"/>
    <property type="molecule type" value="Genomic_DNA"/>
</dbReference>
<feature type="transmembrane region" description="Helical" evidence="5">
    <location>
        <begin position="12"/>
        <end position="32"/>
    </location>
</feature>
<accession>A0AAE7TG27</accession>
<evidence type="ECO:0000256" key="2">
    <source>
        <dbReference type="ARBA" id="ARBA00022692"/>
    </source>
</evidence>
<organism evidence="7 8">
    <name type="scientific">Bradyrhizobium arachidis</name>
    <dbReference type="NCBI Taxonomy" id="858423"/>
    <lineage>
        <taxon>Bacteria</taxon>
        <taxon>Pseudomonadati</taxon>
        <taxon>Pseudomonadota</taxon>
        <taxon>Alphaproteobacteria</taxon>
        <taxon>Hyphomicrobiales</taxon>
        <taxon>Nitrobacteraceae</taxon>
        <taxon>Bradyrhizobium</taxon>
    </lineage>
</organism>
<name>A0AAE7TG27_9BRAD</name>
<evidence type="ECO:0000313" key="7">
    <source>
        <dbReference type="EMBL" id="QOZ67418.1"/>
    </source>
</evidence>
<feature type="transmembrane region" description="Helical" evidence="5">
    <location>
        <begin position="218"/>
        <end position="237"/>
    </location>
</feature>
<evidence type="ECO:0000256" key="5">
    <source>
        <dbReference type="SAM" id="Phobius"/>
    </source>
</evidence>
<dbReference type="KEGG" id="barh:WN72_14715"/>
<evidence type="ECO:0000256" key="3">
    <source>
        <dbReference type="ARBA" id="ARBA00022989"/>
    </source>
</evidence>
<dbReference type="Gene3D" id="1.10.3730.20">
    <property type="match status" value="1"/>
</dbReference>
<feature type="transmembrane region" description="Helical" evidence="5">
    <location>
        <begin position="44"/>
        <end position="60"/>
    </location>
</feature>
<feature type="domain" description="EamA" evidence="6">
    <location>
        <begin position="157"/>
        <end position="291"/>
    </location>
</feature>
<dbReference type="InterPro" id="IPR000620">
    <property type="entry name" value="EamA_dom"/>
</dbReference>
<dbReference type="Proteomes" id="UP000594015">
    <property type="component" value="Chromosome"/>
</dbReference>
<feature type="transmembrane region" description="Helical" evidence="5">
    <location>
        <begin position="187"/>
        <end position="206"/>
    </location>
</feature>
<gene>
    <name evidence="7" type="ORF">WN72_14715</name>
</gene>
<evidence type="ECO:0000259" key="6">
    <source>
        <dbReference type="Pfam" id="PF00892"/>
    </source>
</evidence>
<feature type="transmembrane region" description="Helical" evidence="5">
    <location>
        <begin position="249"/>
        <end position="271"/>
    </location>
</feature>
<dbReference type="InterPro" id="IPR050638">
    <property type="entry name" value="AA-Vitamin_Transporters"/>
</dbReference>
<dbReference type="PANTHER" id="PTHR32322:SF9">
    <property type="entry name" value="AMINO-ACID METABOLITE EFFLUX PUMP-RELATED"/>
    <property type="match status" value="1"/>
</dbReference>
<feature type="transmembrane region" description="Helical" evidence="5">
    <location>
        <begin position="72"/>
        <end position="93"/>
    </location>
</feature>
<sequence length="302" mass="30796">MSQPSSSEYLRGAIYGLATVCIWVFWIVAARLGLRTSLTPSDITAIRCGVSGLILLPYLLKVGVPVGRLGGPGLAAIVLGGGAPMVLVAYGGLQFAPAAHAASLFTALIPLLVAILAAVVLGEAFTLSRQIGLALIVTGALLIVGGAGGTIGSRQNIGHAMFIGAAMLWACYTVAMRKARMDGLHAAAIAAVGSLVVYVPVYAVMPGANLLNAPWRDVALQVLVQGFLTPIVSYWLYGRAVSILGASNGSAFAALSPAVTALVSVPLLGEWPATGDWIAIFLISGGVYVASGGLVPVRPTGH</sequence>
<dbReference type="SUPFAM" id="SSF103481">
    <property type="entry name" value="Multidrug resistance efflux transporter EmrE"/>
    <property type="match status" value="2"/>
</dbReference>
<dbReference type="PANTHER" id="PTHR32322">
    <property type="entry name" value="INNER MEMBRANE TRANSPORTER"/>
    <property type="match status" value="1"/>
</dbReference>